<evidence type="ECO:0000313" key="5">
    <source>
        <dbReference type="EMBL" id="KAG7158899.1"/>
    </source>
</evidence>
<feature type="compositionally biased region" description="Low complexity" evidence="2">
    <location>
        <begin position="454"/>
        <end position="473"/>
    </location>
</feature>
<feature type="compositionally biased region" description="Polar residues" evidence="2">
    <location>
        <begin position="412"/>
        <end position="425"/>
    </location>
</feature>
<dbReference type="PROSITE" id="PS50850">
    <property type="entry name" value="MFS"/>
    <property type="match status" value="1"/>
</dbReference>
<dbReference type="EMBL" id="JAHLQT010034244">
    <property type="protein sequence ID" value="KAG7158899.1"/>
    <property type="molecule type" value="Genomic_DNA"/>
</dbReference>
<keyword evidence="6" id="KW-1185">Reference proteome</keyword>
<name>A0A8J5MPG1_HOMAM</name>
<keyword evidence="3" id="KW-1133">Transmembrane helix</keyword>
<comment type="caution">
    <text evidence="5">The sequence shown here is derived from an EMBL/GenBank/DDBJ whole genome shotgun (WGS) entry which is preliminary data.</text>
</comment>
<dbReference type="OrthoDB" id="410267at2759"/>
<feature type="transmembrane region" description="Helical" evidence="3">
    <location>
        <begin position="1079"/>
        <end position="1098"/>
    </location>
</feature>
<feature type="domain" description="Major facilitator superfamily (MFS) profile" evidence="4">
    <location>
        <begin position="486"/>
        <end position="1192"/>
    </location>
</feature>
<feature type="compositionally biased region" description="Polar residues" evidence="2">
    <location>
        <begin position="71"/>
        <end position="92"/>
    </location>
</feature>
<dbReference type="PANTHER" id="PTHR11360">
    <property type="entry name" value="MONOCARBOXYLATE TRANSPORTER"/>
    <property type="match status" value="1"/>
</dbReference>
<dbReference type="AlphaFoldDB" id="A0A8J5MPG1"/>
<feature type="transmembrane region" description="Helical" evidence="3">
    <location>
        <begin position="1167"/>
        <end position="1188"/>
    </location>
</feature>
<feature type="region of interest" description="Disordered" evidence="2">
    <location>
        <begin position="1199"/>
        <end position="1230"/>
    </location>
</feature>
<evidence type="ECO:0000259" key="4">
    <source>
        <dbReference type="PROSITE" id="PS50850"/>
    </source>
</evidence>
<feature type="region of interest" description="Disordered" evidence="2">
    <location>
        <begin position="671"/>
        <end position="703"/>
    </location>
</feature>
<keyword evidence="3" id="KW-0812">Transmembrane</keyword>
<feature type="transmembrane region" description="Helical" evidence="3">
    <location>
        <begin position="1051"/>
        <end position="1070"/>
    </location>
</feature>
<feature type="compositionally biased region" description="Polar residues" evidence="2">
    <location>
        <begin position="671"/>
        <end position="696"/>
    </location>
</feature>
<feature type="compositionally biased region" description="Low complexity" evidence="2">
    <location>
        <begin position="264"/>
        <end position="304"/>
    </location>
</feature>
<feature type="transmembrane region" description="Helical" evidence="3">
    <location>
        <begin position="579"/>
        <end position="605"/>
    </location>
</feature>
<feature type="transmembrane region" description="Helical" evidence="3">
    <location>
        <begin position="1139"/>
        <end position="1161"/>
    </location>
</feature>
<feature type="region of interest" description="Disordered" evidence="2">
    <location>
        <begin position="844"/>
        <end position="901"/>
    </location>
</feature>
<feature type="compositionally biased region" description="Polar residues" evidence="2">
    <location>
        <begin position="850"/>
        <end position="870"/>
    </location>
</feature>
<feature type="region of interest" description="Disordered" evidence="2">
    <location>
        <begin position="19"/>
        <end position="48"/>
    </location>
</feature>
<feature type="region of interest" description="Disordered" evidence="2">
    <location>
        <begin position="264"/>
        <end position="317"/>
    </location>
</feature>
<feature type="compositionally biased region" description="Gly residues" evidence="2">
    <location>
        <begin position="19"/>
        <end position="30"/>
    </location>
</feature>
<dbReference type="PANTHER" id="PTHR11360:SF260">
    <property type="entry name" value="MFS DOMAIN-CONTAINING PROTEIN"/>
    <property type="match status" value="1"/>
</dbReference>
<dbReference type="GO" id="GO:0016020">
    <property type="term" value="C:membrane"/>
    <property type="evidence" value="ECO:0007669"/>
    <property type="project" value="UniProtKB-SubCell"/>
</dbReference>
<feature type="compositionally biased region" description="Polar residues" evidence="2">
    <location>
        <begin position="433"/>
        <end position="444"/>
    </location>
</feature>
<keyword evidence="3" id="KW-0472">Membrane</keyword>
<evidence type="ECO:0000313" key="6">
    <source>
        <dbReference type="Proteomes" id="UP000747542"/>
    </source>
</evidence>
<dbReference type="Pfam" id="PF07690">
    <property type="entry name" value="MFS_1"/>
    <property type="match status" value="2"/>
</dbReference>
<reference evidence="5" key="1">
    <citation type="journal article" date="2021" name="Sci. Adv.">
        <title>The American lobster genome reveals insights on longevity, neural, and immune adaptations.</title>
        <authorList>
            <person name="Polinski J.M."/>
            <person name="Zimin A.V."/>
            <person name="Clark K.F."/>
            <person name="Kohn A.B."/>
            <person name="Sadowski N."/>
            <person name="Timp W."/>
            <person name="Ptitsyn A."/>
            <person name="Khanna P."/>
            <person name="Romanova D.Y."/>
            <person name="Williams P."/>
            <person name="Greenwood S.J."/>
            <person name="Moroz L.L."/>
            <person name="Walt D.R."/>
            <person name="Bodnar A.G."/>
        </authorList>
    </citation>
    <scope>NUCLEOTIDE SEQUENCE</scope>
    <source>
        <strain evidence="5">GMGI-L3</strain>
    </source>
</reference>
<dbReference type="InterPro" id="IPR020846">
    <property type="entry name" value="MFS_dom"/>
</dbReference>
<feature type="transmembrane region" description="Helical" evidence="3">
    <location>
        <begin position="638"/>
        <end position="662"/>
    </location>
</feature>
<dbReference type="FunFam" id="1.20.1250.20:FF:000505">
    <property type="entry name" value="Predicted protein"/>
    <property type="match status" value="1"/>
</dbReference>
<feature type="transmembrane region" description="Helical" evidence="3">
    <location>
        <begin position="1104"/>
        <end position="1127"/>
    </location>
</feature>
<feature type="region of interest" description="Disordered" evidence="2">
    <location>
        <begin position="63"/>
        <end position="92"/>
    </location>
</feature>
<evidence type="ECO:0000256" key="2">
    <source>
        <dbReference type="SAM" id="MobiDB-lite"/>
    </source>
</evidence>
<sequence>MSSGAVMCGWKVVGGQTMGGGGDCEGGAGDQDGEPSSSPHDDLPPLSHHPVAAAATRDHVVQDKGEETDPLLSNSVSDAPCETFSQDNLTPNGQTKSDCHIRIFSPSECSGERASECGRRTCGDDHTHTVNTCNQGSVSSRENNICNADLNSPDDQVDMSVEQKSFVDISTQTGLLGDGCTRVNVGGDHKSYEVENGSGSGCECHIHKKFCPHGQSEGKSDIRNVNDNMCNNREAQMEQDANRLNVDRTVTSKLLLADKKQKSCNSDYSSLSSCDSSRGSDSSTRSDSGNSPGSSSSSSSSTNDRVNKNTGTSNKKVSMCGDLSPIASCGGESTTNTGLTVNVSLTPDSTIKDIGGRSPCTPTSGCLKDGTRAPTGAHVQFDTPYDDEDTSVLRDTLVTQDGQVTIHKPHGGSTTPTQGDQTTRLWSKFIPESSPSEVTSNMSASKKLRRRQISGSSSISLGSSSSDSSNSHGTELERRAPDGGWGWVIVAASFMVHCIADGVTMSFGVLFVELLSYFQEGKSLTSWVGSLFMAIPLLAGPLASLLTDRYGCQTVTICGAVVASFGFFVSAFVNTIPLLLLTVGVITGLGLAVCYVAAIVIVAFYFEKKRSLATGIAVAGSGIGTFLFAPLIQYLVDYWGWRLCFIILAGLFLNMVVCGALMRDLEWTPRDSSSLRDANTTTVSSHRGSTSQSSETVGGRGGSVATGLPSLEELRRLVQSGDVAALLSPDDTPSGTLRGSASLVLLPTFLSRSQALPPDVIPCLSSRTNAYEVVSQMYPHLLSHSLSGHVNQVDQIHTPLDKKQHSKSQMEKMLTYASTPFSSIGSSAGLSPDKPDPIIAQHLTKGGQPCSDTDSTTPGSVGGDTSLQNGNRKRLDIKLGFSTEDDDGDDADNEEENDDPKEMTAMLASVRVRGGRQPGIRRISTGCMGASSPPPPAAPLRNMRVNRQSMTYRGAMLNIHRYRLRASSCPDIYRNSIITLAKSQDERAWTYLDDMGEMMTSCIDMSYCLDAAYLIFAMSNFVLYVFYDTVYMYLTDYAQGVGVSADDSANLISVIGILNCLGMVLMGYVGDQAWSSPMLIYNISMVICGLSVLSMPFITNYWLLAVASAVFGLFISANYALTSVILVELVSLEAFSKTYGLLLLIQGVANLIGPPLVGYIADATGNYTVPFVISGFFIIGCGLILNAIPLIQRYHNQYPSSTSSPDDSPKNGSPTSTPIHTFKKSGPSQV</sequence>
<dbReference type="InterPro" id="IPR011701">
    <property type="entry name" value="MFS"/>
</dbReference>
<gene>
    <name evidence="5" type="ORF">Hamer_G006276</name>
</gene>
<dbReference type="GO" id="GO:0008028">
    <property type="term" value="F:monocarboxylic acid transmembrane transporter activity"/>
    <property type="evidence" value="ECO:0007669"/>
    <property type="project" value="TreeGrafter"/>
</dbReference>
<accession>A0A8J5MPG1</accession>
<feature type="transmembrane region" description="Helical" evidence="3">
    <location>
        <begin position="524"/>
        <end position="547"/>
    </location>
</feature>
<feature type="region of interest" description="Disordered" evidence="2">
    <location>
        <begin position="918"/>
        <end position="937"/>
    </location>
</feature>
<dbReference type="Proteomes" id="UP000747542">
    <property type="component" value="Unassembled WGS sequence"/>
</dbReference>
<dbReference type="CDD" id="cd17352">
    <property type="entry name" value="MFS_MCT_SLC16"/>
    <property type="match status" value="1"/>
</dbReference>
<feature type="transmembrane region" description="Helical" evidence="3">
    <location>
        <begin position="554"/>
        <end position="573"/>
    </location>
</feature>
<organism evidence="5 6">
    <name type="scientific">Homarus americanus</name>
    <name type="common">American lobster</name>
    <dbReference type="NCBI Taxonomy" id="6706"/>
    <lineage>
        <taxon>Eukaryota</taxon>
        <taxon>Metazoa</taxon>
        <taxon>Ecdysozoa</taxon>
        <taxon>Arthropoda</taxon>
        <taxon>Crustacea</taxon>
        <taxon>Multicrustacea</taxon>
        <taxon>Malacostraca</taxon>
        <taxon>Eumalacostraca</taxon>
        <taxon>Eucarida</taxon>
        <taxon>Decapoda</taxon>
        <taxon>Pleocyemata</taxon>
        <taxon>Astacidea</taxon>
        <taxon>Nephropoidea</taxon>
        <taxon>Nephropidae</taxon>
        <taxon>Homarus</taxon>
    </lineage>
</organism>
<feature type="region of interest" description="Disordered" evidence="2">
    <location>
        <begin position="401"/>
        <end position="478"/>
    </location>
</feature>
<evidence type="ECO:0000256" key="1">
    <source>
        <dbReference type="ARBA" id="ARBA00004141"/>
    </source>
</evidence>
<feature type="transmembrane region" description="Helical" evidence="3">
    <location>
        <begin position="612"/>
        <end position="632"/>
    </location>
</feature>
<feature type="transmembrane region" description="Helical" evidence="3">
    <location>
        <begin position="1007"/>
        <end position="1027"/>
    </location>
</feature>
<protein>
    <submittedName>
        <fullName evidence="5">Monocarboxylate transporter 12-like 2</fullName>
    </submittedName>
</protein>
<feature type="compositionally biased region" description="Acidic residues" evidence="2">
    <location>
        <begin position="883"/>
        <end position="899"/>
    </location>
</feature>
<proteinExistence type="predicted"/>
<dbReference type="InterPro" id="IPR050327">
    <property type="entry name" value="Proton-linked_MCT"/>
</dbReference>
<feature type="compositionally biased region" description="Polar residues" evidence="2">
    <location>
        <begin position="1210"/>
        <end position="1219"/>
    </location>
</feature>
<evidence type="ECO:0000256" key="3">
    <source>
        <dbReference type="SAM" id="Phobius"/>
    </source>
</evidence>
<comment type="subcellular location">
    <subcellularLocation>
        <location evidence="1">Membrane</location>
        <topology evidence="1">Multi-pass membrane protein</topology>
    </subcellularLocation>
</comment>